<dbReference type="Gene3D" id="1.20.1600.10">
    <property type="entry name" value="Outer membrane efflux proteins (OEP)"/>
    <property type="match status" value="1"/>
</dbReference>
<name>A0A8J7MB20_9BACT</name>
<dbReference type="Gene3D" id="2.20.200.10">
    <property type="entry name" value="Outer membrane efflux proteins (OEP)"/>
    <property type="match status" value="1"/>
</dbReference>
<feature type="coiled-coil region" evidence="3">
    <location>
        <begin position="185"/>
        <end position="212"/>
    </location>
</feature>
<sequence>MKSPTKVKLAGACLLTTTVMLSSCMVGPDYQRPEVRVPDTWSAELNKDFSKATPQLAGWWSVFNDSTLNKLIDDAGRDNLDLKIAVTRIEEARALRGATTSALYPTVQGFGSATAFRNSSESSVGGGDDRQLYDLGVGAGWELDVWGRVRRSVEASDAELLASEEDYRDTLVLLYSEIASNYINLRSIQQRISYAEDNIETQRETLKLTENRKETGLAPDLDVRQAELNLASTEAALPVLRSALMQSIHRLGVLSGKSPNSLAASLKTRKSIPNASKKASMGIPADIMRQRPDIRAAERRLAAQTALIGVKEAELYPTFTLPGTISLQALDGGNLGSGLTYGIGPQFTWNLFTGGRVRAEIYAEEVRAERAELTYKNTVLGGLEDVENALVEIREQSKRVLALKRAVVAAEASVEQVKTLYTTGLTNFQNVLDMERSLTVQQDELAQSQGAVSIAHVQLYRAMGGGWQSNAQK</sequence>
<keyword evidence="2" id="KW-1134">Transmembrane beta strand</keyword>
<dbReference type="AlphaFoldDB" id="A0A8J7MB20"/>
<proteinExistence type="inferred from homology"/>
<dbReference type="Pfam" id="PF02321">
    <property type="entry name" value="OEP"/>
    <property type="match status" value="2"/>
</dbReference>
<dbReference type="GO" id="GO:0015562">
    <property type="term" value="F:efflux transmembrane transporter activity"/>
    <property type="evidence" value="ECO:0007669"/>
    <property type="project" value="InterPro"/>
</dbReference>
<dbReference type="InterPro" id="IPR010131">
    <property type="entry name" value="MdtP/NodT-like"/>
</dbReference>
<evidence type="ECO:0000256" key="2">
    <source>
        <dbReference type="RuleBase" id="RU362097"/>
    </source>
</evidence>
<dbReference type="EMBL" id="JAENIM010000009">
    <property type="protein sequence ID" value="MBK1789822.1"/>
    <property type="molecule type" value="Genomic_DNA"/>
</dbReference>
<dbReference type="GO" id="GO:0005886">
    <property type="term" value="C:plasma membrane"/>
    <property type="evidence" value="ECO:0007669"/>
    <property type="project" value="UniProtKB-SubCell"/>
</dbReference>
<accession>A0A8J7MB20</accession>
<keyword evidence="3" id="KW-0175">Coiled coil</keyword>
<comment type="caution">
    <text evidence="4">The sequence shown here is derived from an EMBL/GenBank/DDBJ whole genome shotgun (WGS) entry which is preliminary data.</text>
</comment>
<dbReference type="NCBIfam" id="TIGR01845">
    <property type="entry name" value="outer_NodT"/>
    <property type="match status" value="1"/>
</dbReference>
<dbReference type="Proteomes" id="UP000624703">
    <property type="component" value="Unassembled WGS sequence"/>
</dbReference>
<protein>
    <submittedName>
        <fullName evidence="4">Efflux transporter outer membrane subunit</fullName>
    </submittedName>
</protein>
<feature type="signal peptide" evidence="2">
    <location>
        <begin position="1"/>
        <end position="21"/>
    </location>
</feature>
<evidence type="ECO:0000256" key="1">
    <source>
        <dbReference type="ARBA" id="ARBA00007613"/>
    </source>
</evidence>
<dbReference type="PANTHER" id="PTHR30203">
    <property type="entry name" value="OUTER MEMBRANE CATION EFFLUX PROTEIN"/>
    <property type="match status" value="1"/>
</dbReference>
<dbReference type="InterPro" id="IPR003423">
    <property type="entry name" value="OMP_efflux"/>
</dbReference>
<keyword evidence="2" id="KW-0564">Palmitate</keyword>
<keyword evidence="2" id="KW-0472">Membrane</keyword>
<organism evidence="4 5">
    <name type="scientific">Persicirhabdus sediminis</name>
    <dbReference type="NCBI Taxonomy" id="454144"/>
    <lineage>
        <taxon>Bacteria</taxon>
        <taxon>Pseudomonadati</taxon>
        <taxon>Verrucomicrobiota</taxon>
        <taxon>Verrucomicrobiia</taxon>
        <taxon>Verrucomicrobiales</taxon>
        <taxon>Verrucomicrobiaceae</taxon>
        <taxon>Persicirhabdus</taxon>
    </lineage>
</organism>
<comment type="subcellular location">
    <subcellularLocation>
        <location evidence="2">Cell membrane</location>
        <topology evidence="2">Lipid-anchor</topology>
    </subcellularLocation>
</comment>
<gene>
    <name evidence="4" type="ORF">JIN82_01500</name>
</gene>
<dbReference type="PROSITE" id="PS51257">
    <property type="entry name" value="PROKAR_LIPOPROTEIN"/>
    <property type="match status" value="1"/>
</dbReference>
<keyword evidence="5" id="KW-1185">Reference proteome</keyword>
<keyword evidence="2" id="KW-0732">Signal</keyword>
<keyword evidence="2" id="KW-0812">Transmembrane</keyword>
<dbReference type="PANTHER" id="PTHR30203:SF31">
    <property type="entry name" value="RND EFFLUX SYSTEM, OUTER MEMBRANE LIPOPROTEIN, NODT"/>
    <property type="match status" value="1"/>
</dbReference>
<comment type="similarity">
    <text evidence="1 2">Belongs to the outer membrane factor (OMF) (TC 1.B.17) family.</text>
</comment>
<reference evidence="4" key="1">
    <citation type="submission" date="2021-01" db="EMBL/GenBank/DDBJ databases">
        <title>Modified the classification status of verrucomicrobia.</title>
        <authorList>
            <person name="Feng X."/>
        </authorList>
    </citation>
    <scope>NUCLEOTIDE SEQUENCE</scope>
    <source>
        <strain evidence="4">_KCTC 22039</strain>
    </source>
</reference>
<evidence type="ECO:0000313" key="4">
    <source>
        <dbReference type="EMBL" id="MBK1789822.1"/>
    </source>
</evidence>
<evidence type="ECO:0000256" key="3">
    <source>
        <dbReference type="SAM" id="Coils"/>
    </source>
</evidence>
<evidence type="ECO:0000313" key="5">
    <source>
        <dbReference type="Proteomes" id="UP000624703"/>
    </source>
</evidence>
<dbReference type="SUPFAM" id="SSF56954">
    <property type="entry name" value="Outer membrane efflux proteins (OEP)"/>
    <property type="match status" value="1"/>
</dbReference>
<keyword evidence="2" id="KW-0449">Lipoprotein</keyword>
<feature type="chain" id="PRO_5035337350" evidence="2">
    <location>
        <begin position="22"/>
        <end position="473"/>
    </location>
</feature>
<dbReference type="RefSeq" id="WP_200309864.1">
    <property type="nucleotide sequence ID" value="NZ_JAENIM010000009.1"/>
</dbReference>